<gene>
    <name evidence="2" type="ORF">CGC58_11655</name>
</gene>
<proteinExistence type="predicted"/>
<dbReference type="Pfam" id="PF04965">
    <property type="entry name" value="GPW_gp25"/>
    <property type="match status" value="1"/>
</dbReference>
<dbReference type="KEGG" id="csto:CGC58_11655"/>
<sequence length="151" mass="17942">MFNNEAKKNYQIPLNFKPFFDEKEGSLEKCSEIESVDQHIDLLIITYQGEHIFDKNYGTAIWELDFEHIRSVEVWKEDFSKYLSNAISQYEPRISITDFQLEISELVEEDTMFGNVNVRKRADIIIEATLKSNERFCRFHYQLFLSPLSKN</sequence>
<dbReference type="RefSeq" id="WP_095896870.1">
    <property type="nucleotide sequence ID" value="NZ_BOPJ01000006.1"/>
</dbReference>
<dbReference type="EMBL" id="CP022387">
    <property type="protein sequence ID" value="ATA90328.1"/>
    <property type="molecule type" value="Genomic_DNA"/>
</dbReference>
<protein>
    <submittedName>
        <fullName evidence="2">Lysozyme</fullName>
    </submittedName>
</protein>
<evidence type="ECO:0000313" key="2">
    <source>
        <dbReference type="EMBL" id="ATA90328.1"/>
    </source>
</evidence>
<dbReference type="InterPro" id="IPR007048">
    <property type="entry name" value="IraD/Gp25-like"/>
</dbReference>
<organism evidence="2 3">
    <name type="scientific">Capnocytophaga stomatis</name>
    <dbReference type="NCBI Taxonomy" id="1848904"/>
    <lineage>
        <taxon>Bacteria</taxon>
        <taxon>Pseudomonadati</taxon>
        <taxon>Bacteroidota</taxon>
        <taxon>Flavobacteriia</taxon>
        <taxon>Flavobacteriales</taxon>
        <taxon>Flavobacteriaceae</taxon>
        <taxon>Capnocytophaga</taxon>
    </lineage>
</organism>
<evidence type="ECO:0000313" key="3">
    <source>
        <dbReference type="Proteomes" id="UP000217348"/>
    </source>
</evidence>
<evidence type="ECO:0000259" key="1">
    <source>
        <dbReference type="Pfam" id="PF04965"/>
    </source>
</evidence>
<dbReference type="SUPFAM" id="SSF160719">
    <property type="entry name" value="gpW/gp25-like"/>
    <property type="match status" value="1"/>
</dbReference>
<dbReference type="Proteomes" id="UP000217348">
    <property type="component" value="Chromosome"/>
</dbReference>
<reference evidence="3" key="1">
    <citation type="submission" date="2017-06" db="EMBL/GenBank/DDBJ databases">
        <title>Capnocytophaga spp. assemblies.</title>
        <authorList>
            <person name="Gulvik C.A."/>
        </authorList>
    </citation>
    <scope>NUCLEOTIDE SEQUENCE [LARGE SCALE GENOMIC DNA]</scope>
    <source>
        <strain evidence="3">H2177</strain>
    </source>
</reference>
<dbReference type="AlphaFoldDB" id="A0A250G1X4"/>
<feature type="domain" description="IraD/Gp25-like" evidence="1">
    <location>
        <begin position="33"/>
        <end position="133"/>
    </location>
</feature>
<dbReference type="Gene3D" id="3.10.450.40">
    <property type="match status" value="1"/>
</dbReference>
<accession>A0A250G1X4</accession>
<name>A0A250G1X4_9FLAO</name>
<dbReference type="OrthoDB" id="1161413at2"/>